<feature type="domain" description="AB hydrolase-1" evidence="1">
    <location>
        <begin position="39"/>
        <end position="155"/>
    </location>
</feature>
<dbReference type="SUPFAM" id="SSF53474">
    <property type="entry name" value="alpha/beta-Hydrolases"/>
    <property type="match status" value="1"/>
</dbReference>
<dbReference type="InterPro" id="IPR000073">
    <property type="entry name" value="AB_hydrolase_1"/>
</dbReference>
<proteinExistence type="predicted"/>
<reference evidence="2 3" key="1">
    <citation type="submission" date="2021-02" db="EMBL/GenBank/DDBJ databases">
        <title>Complete genome of Desulfoluna sp. strain ASN36.</title>
        <authorList>
            <person name="Takahashi A."/>
            <person name="Kojima H."/>
            <person name="Fukui M."/>
        </authorList>
    </citation>
    <scope>NUCLEOTIDE SEQUENCE [LARGE SCALE GENOMIC DNA]</scope>
    <source>
        <strain evidence="2 3">ASN36</strain>
    </source>
</reference>
<evidence type="ECO:0000313" key="3">
    <source>
        <dbReference type="Proteomes" id="UP001320148"/>
    </source>
</evidence>
<accession>A0ABM7PG40</accession>
<dbReference type="Pfam" id="PF12697">
    <property type="entry name" value="Abhydrolase_6"/>
    <property type="match status" value="1"/>
</dbReference>
<keyword evidence="3" id="KW-1185">Reference proteome</keyword>
<dbReference type="PANTHER" id="PTHR37946">
    <property type="entry name" value="SLL1969 PROTEIN"/>
    <property type="match status" value="1"/>
</dbReference>
<dbReference type="PANTHER" id="PTHR37946:SF1">
    <property type="entry name" value="SLL1969 PROTEIN"/>
    <property type="match status" value="1"/>
</dbReference>
<evidence type="ECO:0000259" key="1">
    <source>
        <dbReference type="Pfam" id="PF12697"/>
    </source>
</evidence>
<dbReference type="Gene3D" id="3.40.50.1820">
    <property type="entry name" value="alpha/beta hydrolase"/>
    <property type="match status" value="1"/>
</dbReference>
<organism evidence="2 3">
    <name type="scientific">Desulfoluna limicola</name>
    <dbReference type="NCBI Taxonomy" id="2810562"/>
    <lineage>
        <taxon>Bacteria</taxon>
        <taxon>Pseudomonadati</taxon>
        <taxon>Thermodesulfobacteriota</taxon>
        <taxon>Desulfobacteria</taxon>
        <taxon>Desulfobacterales</taxon>
        <taxon>Desulfolunaceae</taxon>
        <taxon>Desulfoluna</taxon>
    </lineage>
</organism>
<dbReference type="InterPro" id="IPR029058">
    <property type="entry name" value="AB_hydrolase_fold"/>
</dbReference>
<dbReference type="EMBL" id="AP024488">
    <property type="protein sequence ID" value="BCS96291.1"/>
    <property type="molecule type" value="Genomic_DNA"/>
</dbReference>
<dbReference type="Proteomes" id="UP001320148">
    <property type="component" value="Chromosome"/>
</dbReference>
<gene>
    <name evidence="2" type="ORF">DSLASN_19230</name>
</gene>
<sequence length="251" mass="27067">MPGERAMKFGVSLLLTVLIALSVPSCVCGETDADQPRGVVLLHGLARSAASLEKMEKALQDAGYQTLNIDYPSTKHPVESLSRDYLAPKINAFAIKTGHPVAFVTHSMGGILLRYMVEEDLIEAPYRAVMLSPPNQGSEVVDKLGDLWLFRAINGPAGNQLGTGPDQIPRALGPVTFDLGVLTGTRTINFILSALISGPDDGKVAVSKARVDGMADFRTVPATHPLIMNKEITIRETLLFLETGKFSRDLK</sequence>
<evidence type="ECO:0000313" key="2">
    <source>
        <dbReference type="EMBL" id="BCS96291.1"/>
    </source>
</evidence>
<protein>
    <submittedName>
        <fullName evidence="2">Acetyltransferase</fullName>
    </submittedName>
</protein>
<name>A0ABM7PG40_9BACT</name>